<protein>
    <recommendedName>
        <fullName evidence="10">UDP-2,3-diacylglucosamine hydrolase</fullName>
        <ecNumber evidence="10">3.6.1.54</ecNumber>
    </recommendedName>
    <alternativeName>
        <fullName evidence="10">UDP-2,3-diacylglucosamine diphosphatase</fullName>
    </alternativeName>
</protein>
<dbReference type="RefSeq" id="WP_225674623.1">
    <property type="nucleotide sequence ID" value="NZ_JAEDAH010000051.1"/>
</dbReference>
<comment type="cofactor">
    <cofactor evidence="10">
        <name>Mn(2+)</name>
        <dbReference type="ChEBI" id="CHEBI:29035"/>
    </cofactor>
    <text evidence="10">Binds 2 Mn(2+) ions per subunit in a binuclear metal center.</text>
</comment>
<feature type="binding site" evidence="10">
    <location>
        <position position="114"/>
    </location>
    <ligand>
        <name>Mn(2+)</name>
        <dbReference type="ChEBI" id="CHEBI:29035"/>
        <label>2</label>
    </ligand>
</feature>
<proteinExistence type="inferred from homology"/>
<accession>A0ABS7ZS13</accession>
<dbReference type="InterPro" id="IPR043461">
    <property type="entry name" value="LpxH-like"/>
</dbReference>
<feature type="binding site" evidence="10">
    <location>
        <position position="41"/>
    </location>
    <ligand>
        <name>Mn(2+)</name>
        <dbReference type="ChEBI" id="CHEBI:29035"/>
        <label>1</label>
    </ligand>
</feature>
<dbReference type="InterPro" id="IPR029052">
    <property type="entry name" value="Metallo-depent_PP-like"/>
</dbReference>
<feature type="binding site" evidence="10">
    <location>
        <position position="122"/>
    </location>
    <ligand>
        <name>substrate</name>
    </ligand>
</feature>
<dbReference type="InterPro" id="IPR010138">
    <property type="entry name" value="UDP-diacylglucosamine_Hdrlase"/>
</dbReference>
<name>A0ABS7ZS13_9GAMM</name>
<feature type="binding site" evidence="10">
    <location>
        <position position="195"/>
    </location>
    <ligand>
        <name>substrate</name>
    </ligand>
</feature>
<dbReference type="CDD" id="cd07398">
    <property type="entry name" value="MPP_YbbF-LpxH"/>
    <property type="match status" value="1"/>
</dbReference>
<evidence type="ECO:0000256" key="2">
    <source>
        <dbReference type="ARBA" id="ARBA00022516"/>
    </source>
</evidence>
<evidence type="ECO:0000256" key="7">
    <source>
        <dbReference type="ARBA" id="ARBA00023098"/>
    </source>
</evidence>
<keyword evidence="1 10" id="KW-1003">Cell membrane</keyword>
<dbReference type="Gene3D" id="3.60.21.10">
    <property type="match status" value="1"/>
</dbReference>
<feature type="binding site" evidence="10">
    <location>
        <position position="79"/>
    </location>
    <ligand>
        <name>Mn(2+)</name>
        <dbReference type="ChEBI" id="CHEBI:29035"/>
        <label>2</label>
    </ligand>
</feature>
<feature type="binding site" evidence="10">
    <location>
        <position position="160"/>
    </location>
    <ligand>
        <name>substrate</name>
    </ligand>
</feature>
<feature type="binding site" evidence="10">
    <location>
        <position position="8"/>
    </location>
    <ligand>
        <name>Mn(2+)</name>
        <dbReference type="ChEBI" id="CHEBI:29035"/>
        <label>1</label>
    </ligand>
</feature>
<keyword evidence="9 10" id="KW-0464">Manganese</keyword>
<dbReference type="EMBL" id="JAEDAH010000051">
    <property type="protein sequence ID" value="MCA6064038.1"/>
    <property type="molecule type" value="Genomic_DNA"/>
</dbReference>
<dbReference type="EC" id="3.6.1.54" evidence="10"/>
<keyword evidence="13" id="KW-1185">Reference proteome</keyword>
<comment type="caution">
    <text evidence="12">The sequence shown here is derived from an EMBL/GenBank/DDBJ whole genome shotgun (WGS) entry which is preliminary data.</text>
</comment>
<keyword evidence="6 10" id="KW-0378">Hydrolase</keyword>
<comment type="catalytic activity">
    <reaction evidence="10">
        <text>UDP-2-N,3-O-bis[(3R)-3-hydroxytetradecanoyl]-alpha-D-glucosamine + H2O = 2-N,3-O-bis[(3R)-3-hydroxytetradecanoyl]-alpha-D-glucosaminyl 1-phosphate + UMP + 2 H(+)</text>
        <dbReference type="Rhea" id="RHEA:25213"/>
        <dbReference type="ChEBI" id="CHEBI:15377"/>
        <dbReference type="ChEBI" id="CHEBI:15378"/>
        <dbReference type="ChEBI" id="CHEBI:57865"/>
        <dbReference type="ChEBI" id="CHEBI:57957"/>
        <dbReference type="ChEBI" id="CHEBI:78847"/>
        <dbReference type="EC" id="3.6.1.54"/>
    </reaction>
</comment>
<reference evidence="12 13" key="1">
    <citation type="submission" date="2020-12" db="EMBL/GenBank/DDBJ databases">
        <title>Novel Thalassolituus-related marine hydrocarbonoclastic bacteria mediated algae-derived hydrocarbons mineralization in twilight zone of the northern South China Sea.</title>
        <authorList>
            <person name="Dong C."/>
        </authorList>
    </citation>
    <scope>NUCLEOTIDE SEQUENCE [LARGE SCALE GENOMIC DNA]</scope>
    <source>
        <strain evidence="12 13">IMCC1826</strain>
    </source>
</reference>
<comment type="function">
    <text evidence="10">Hydrolyzes the pyrophosphate bond of UDP-2,3-diacylglucosamine to yield 2,3-diacylglucosamine 1-phosphate (lipid X) and UMP by catalyzing the attack of water at the alpha-P atom. Involved in the biosynthesis of lipid A, a phosphorylated glycolipid that anchors the lipopolysaccharide to the outer membrane of the cell.</text>
</comment>
<keyword evidence="7 10" id="KW-0443">Lipid metabolism</keyword>
<evidence type="ECO:0000256" key="3">
    <source>
        <dbReference type="ARBA" id="ARBA00022519"/>
    </source>
</evidence>
<evidence type="ECO:0000256" key="6">
    <source>
        <dbReference type="ARBA" id="ARBA00022801"/>
    </source>
</evidence>
<keyword evidence="8 10" id="KW-0472">Membrane</keyword>
<dbReference type="GO" id="GO:0016787">
    <property type="term" value="F:hydrolase activity"/>
    <property type="evidence" value="ECO:0007669"/>
    <property type="project" value="UniProtKB-KW"/>
</dbReference>
<dbReference type="Proteomes" id="UP000714380">
    <property type="component" value="Unassembled WGS sequence"/>
</dbReference>
<feature type="domain" description="Calcineurin-like phosphoesterase" evidence="11">
    <location>
        <begin position="1"/>
        <end position="199"/>
    </location>
</feature>
<comment type="subcellular location">
    <subcellularLocation>
        <location evidence="10">Cell inner membrane</location>
        <topology evidence="10">Peripheral membrane protein</topology>
        <orientation evidence="10">Cytoplasmic side</orientation>
    </subcellularLocation>
</comment>
<dbReference type="Pfam" id="PF00149">
    <property type="entry name" value="Metallophos"/>
    <property type="match status" value="1"/>
</dbReference>
<keyword evidence="3 10" id="KW-0997">Cell inner membrane</keyword>
<dbReference type="SUPFAM" id="SSF56300">
    <property type="entry name" value="Metallo-dependent phosphatases"/>
    <property type="match status" value="1"/>
</dbReference>
<dbReference type="HAMAP" id="MF_00575">
    <property type="entry name" value="LpxH"/>
    <property type="match status" value="1"/>
</dbReference>
<evidence type="ECO:0000256" key="4">
    <source>
        <dbReference type="ARBA" id="ARBA00022556"/>
    </source>
</evidence>
<evidence type="ECO:0000313" key="12">
    <source>
        <dbReference type="EMBL" id="MCA6064038.1"/>
    </source>
</evidence>
<evidence type="ECO:0000256" key="10">
    <source>
        <dbReference type="HAMAP-Rule" id="MF_00575"/>
    </source>
</evidence>
<evidence type="ECO:0000313" key="13">
    <source>
        <dbReference type="Proteomes" id="UP000714380"/>
    </source>
</evidence>
<keyword evidence="2 10" id="KW-0444">Lipid biosynthesis</keyword>
<organism evidence="12 13">
    <name type="scientific">Thalassolituus marinus</name>
    <dbReference type="NCBI Taxonomy" id="671053"/>
    <lineage>
        <taxon>Bacteria</taxon>
        <taxon>Pseudomonadati</taxon>
        <taxon>Pseudomonadota</taxon>
        <taxon>Gammaproteobacteria</taxon>
        <taxon>Oceanospirillales</taxon>
        <taxon>Oceanospirillaceae</taxon>
        <taxon>Thalassolituus</taxon>
    </lineage>
</organism>
<sequence>MSIRLISDIHLEPARQAQAQGFIHYLADLPDDTEELYILGDFFEVWMGDDFAHPFVSAIKDALKAVSDRGITIWLMHGNRDFLLGDQFARESGTILLEDPSVVTFGDERVLLMHGDSLCTADIEYMKVREMLRDKAWQADFLNKSLEERMAFARQARSESQSAHQMKSAEIMDVTQADVDRCMQEADVSILIHGHTHRPAVHDWLFDNQQRQRLVLGDWSDSEGWEIVWNSEDGFALQQFSLRQ</sequence>
<keyword evidence="4 10" id="KW-0441">Lipid A biosynthesis</keyword>
<keyword evidence="5 10" id="KW-0479">Metal-binding</keyword>
<comment type="similarity">
    <text evidence="10">Belongs to the LpxH family.</text>
</comment>
<dbReference type="PANTHER" id="PTHR34990">
    <property type="entry name" value="UDP-2,3-DIACYLGLUCOSAMINE HYDROLASE-RELATED"/>
    <property type="match status" value="1"/>
</dbReference>
<evidence type="ECO:0000256" key="5">
    <source>
        <dbReference type="ARBA" id="ARBA00022723"/>
    </source>
</evidence>
<feature type="binding site" evidence="10">
    <location>
        <position position="10"/>
    </location>
    <ligand>
        <name>Mn(2+)</name>
        <dbReference type="ChEBI" id="CHEBI:29035"/>
        <label>1</label>
    </ligand>
</feature>
<comment type="caution">
    <text evidence="10">Lacks conserved residue(s) required for the propagation of feature annotation.</text>
</comment>
<gene>
    <name evidence="10" type="primary">lpxH</name>
    <name evidence="12" type="ORF">I9W95_10510</name>
</gene>
<evidence type="ECO:0000256" key="9">
    <source>
        <dbReference type="ARBA" id="ARBA00023211"/>
    </source>
</evidence>
<feature type="binding site" evidence="10">
    <location>
        <position position="167"/>
    </location>
    <ligand>
        <name>substrate</name>
    </ligand>
</feature>
<dbReference type="PANTHER" id="PTHR34990:SF1">
    <property type="entry name" value="UDP-2,3-DIACYLGLUCOSAMINE HYDROLASE"/>
    <property type="match status" value="1"/>
</dbReference>
<evidence type="ECO:0000256" key="8">
    <source>
        <dbReference type="ARBA" id="ARBA00023136"/>
    </source>
</evidence>
<evidence type="ECO:0000256" key="1">
    <source>
        <dbReference type="ARBA" id="ARBA00022475"/>
    </source>
</evidence>
<comment type="pathway">
    <text evidence="10">Glycolipid biosynthesis; lipid IV(A) biosynthesis; lipid IV(A) from (3R)-3-hydroxytetradecanoyl-[acyl-carrier-protein] and UDP-N-acetyl-alpha-D-glucosamine: step 4/6.</text>
</comment>
<dbReference type="NCBIfam" id="TIGR01854">
    <property type="entry name" value="lipid_A_lpxH"/>
    <property type="match status" value="1"/>
</dbReference>
<feature type="binding site" evidence="10">
    <location>
        <position position="195"/>
    </location>
    <ligand>
        <name>Mn(2+)</name>
        <dbReference type="ChEBI" id="CHEBI:29035"/>
        <label>2</label>
    </ligand>
</feature>
<dbReference type="NCBIfam" id="NF003743">
    <property type="entry name" value="PRK05340.1"/>
    <property type="match status" value="1"/>
</dbReference>
<feature type="binding site" evidence="10">
    <location>
        <begin position="79"/>
        <end position="80"/>
    </location>
    <ligand>
        <name>substrate</name>
    </ligand>
</feature>
<feature type="binding site" evidence="10">
    <location>
        <position position="41"/>
    </location>
    <ligand>
        <name>Mn(2+)</name>
        <dbReference type="ChEBI" id="CHEBI:29035"/>
        <label>2</label>
    </ligand>
</feature>
<dbReference type="InterPro" id="IPR004843">
    <property type="entry name" value="Calcineurin-like_PHP"/>
</dbReference>
<evidence type="ECO:0000259" key="11">
    <source>
        <dbReference type="Pfam" id="PF00149"/>
    </source>
</evidence>
<feature type="binding site" evidence="10">
    <location>
        <position position="197"/>
    </location>
    <ligand>
        <name>Mn(2+)</name>
        <dbReference type="ChEBI" id="CHEBI:29035"/>
        <label>1</label>
    </ligand>
</feature>